<protein>
    <submittedName>
        <fullName evidence="1">Uncharacterized protein</fullName>
    </submittedName>
</protein>
<gene>
    <name evidence="1" type="ORF">AVDCRST_MAG94-252</name>
</gene>
<sequence length="46" mass="5332">MTLPSFCDTTVLSAALLESQDEAADIMRSQAKRTFCWGRHNRYWHS</sequence>
<dbReference type="AlphaFoldDB" id="A0A6J4KA61"/>
<reference evidence="1" key="1">
    <citation type="submission" date="2020-02" db="EMBL/GenBank/DDBJ databases">
        <authorList>
            <person name="Meier V. D."/>
        </authorList>
    </citation>
    <scope>NUCLEOTIDE SEQUENCE</scope>
    <source>
        <strain evidence="1">AVDCRST_MAG94</strain>
    </source>
</reference>
<proteinExistence type="predicted"/>
<name>A0A6J4KA61_9CYAN</name>
<evidence type="ECO:0000313" key="1">
    <source>
        <dbReference type="EMBL" id="CAA9299480.1"/>
    </source>
</evidence>
<organism evidence="1">
    <name type="scientific">uncultured Leptolyngbya sp</name>
    <dbReference type="NCBI Taxonomy" id="332963"/>
    <lineage>
        <taxon>Bacteria</taxon>
        <taxon>Bacillati</taxon>
        <taxon>Cyanobacteriota</taxon>
        <taxon>Cyanophyceae</taxon>
        <taxon>Leptolyngbyales</taxon>
        <taxon>Leptolyngbyaceae</taxon>
        <taxon>Leptolyngbya group</taxon>
        <taxon>Leptolyngbya</taxon>
        <taxon>environmental samples</taxon>
    </lineage>
</organism>
<dbReference type="EMBL" id="CADCTY010000089">
    <property type="protein sequence ID" value="CAA9299480.1"/>
    <property type="molecule type" value="Genomic_DNA"/>
</dbReference>
<accession>A0A6J4KA61</accession>